<keyword evidence="3" id="KW-1185">Reference proteome</keyword>
<dbReference type="KEGG" id="mbe:MBM_07348"/>
<dbReference type="Proteomes" id="UP000006753">
    <property type="component" value="Unassembled WGS sequence"/>
</dbReference>
<dbReference type="OrthoDB" id="4540223at2759"/>
<feature type="chain" id="PRO_5003853025" evidence="1">
    <location>
        <begin position="25"/>
        <end position="215"/>
    </location>
</feature>
<sequence length="215" mass="24607">MMLLSHSFSLILLALSFLFASAQGREVIGYRTVSRKEGLFINRFKRPFRNPAYDKARLHQLGNGLSMVNIPDGWPAEKNEWYCAIEADMDRINAATKVWIPKHYEEISWTGQRSRKDLWIGDEDAILNYIESMVVAPKEALRFAHILHSSSKKWQMVIPTNMINANDFDMSGRCFGTIKGLEKYSKKIIPWKSWNIIGKPGETSTNPVDDLDGII</sequence>
<organism evidence="2 3">
    <name type="scientific">Marssonina brunnea f. sp. multigermtubi (strain MB_m1)</name>
    <name type="common">Marssonina leaf spot fungus</name>
    <dbReference type="NCBI Taxonomy" id="1072389"/>
    <lineage>
        <taxon>Eukaryota</taxon>
        <taxon>Fungi</taxon>
        <taxon>Dikarya</taxon>
        <taxon>Ascomycota</taxon>
        <taxon>Pezizomycotina</taxon>
        <taxon>Leotiomycetes</taxon>
        <taxon>Helotiales</taxon>
        <taxon>Drepanopezizaceae</taxon>
        <taxon>Drepanopeziza</taxon>
    </lineage>
</organism>
<gene>
    <name evidence="2" type="ORF">MBM_07348</name>
</gene>
<dbReference type="HOGENOM" id="CLU_091777_0_0_1"/>
<evidence type="ECO:0000313" key="3">
    <source>
        <dbReference type="Proteomes" id="UP000006753"/>
    </source>
</evidence>
<dbReference type="AlphaFoldDB" id="K1WQK1"/>
<proteinExistence type="predicted"/>
<keyword evidence="1" id="KW-0732">Signal</keyword>
<dbReference type="InterPro" id="IPR045564">
    <property type="entry name" value="DUF5910"/>
</dbReference>
<accession>K1WQK1</accession>
<evidence type="ECO:0000256" key="1">
    <source>
        <dbReference type="SAM" id="SignalP"/>
    </source>
</evidence>
<dbReference type="eggNOG" id="ENOG502SUI0">
    <property type="taxonomic scope" value="Eukaryota"/>
</dbReference>
<reference evidence="2 3" key="1">
    <citation type="journal article" date="2012" name="BMC Genomics">
        <title>Sequencing the genome of Marssonina brunnea reveals fungus-poplar co-evolution.</title>
        <authorList>
            <person name="Zhu S."/>
            <person name="Cao Y.-Z."/>
            <person name="Jiang C."/>
            <person name="Tan B.-Y."/>
            <person name="Wang Z."/>
            <person name="Feng S."/>
            <person name="Zhang L."/>
            <person name="Su X.-H."/>
            <person name="Brejova B."/>
            <person name="Vinar T."/>
            <person name="Xu M."/>
            <person name="Wang M.-X."/>
            <person name="Zhang S.-G."/>
            <person name="Huang M.-R."/>
            <person name="Wu R."/>
            <person name="Zhou Y."/>
        </authorList>
    </citation>
    <scope>NUCLEOTIDE SEQUENCE [LARGE SCALE GENOMIC DNA]</scope>
    <source>
        <strain evidence="2 3">MB_m1</strain>
    </source>
</reference>
<evidence type="ECO:0000313" key="2">
    <source>
        <dbReference type="EMBL" id="EKD14627.1"/>
    </source>
</evidence>
<name>K1WQK1_MARBU</name>
<dbReference type="Pfam" id="PF19287">
    <property type="entry name" value="DUF5910"/>
    <property type="match status" value="1"/>
</dbReference>
<dbReference type="InParanoid" id="K1WQK1"/>
<feature type="signal peptide" evidence="1">
    <location>
        <begin position="1"/>
        <end position="24"/>
    </location>
</feature>
<dbReference type="EMBL" id="JH921445">
    <property type="protein sequence ID" value="EKD14627.1"/>
    <property type="molecule type" value="Genomic_DNA"/>
</dbReference>
<protein>
    <submittedName>
        <fullName evidence="2">Uncharacterized protein</fullName>
    </submittedName>
</protein>